<feature type="repeat" description="PPR" evidence="3">
    <location>
        <begin position="48"/>
        <end position="82"/>
    </location>
</feature>
<dbReference type="EMBL" id="JAUIZM010000001">
    <property type="protein sequence ID" value="KAK1402346.1"/>
    <property type="molecule type" value="Genomic_DNA"/>
</dbReference>
<dbReference type="Pfam" id="PF13041">
    <property type="entry name" value="PPR_2"/>
    <property type="match status" value="1"/>
</dbReference>
<evidence type="ECO:0000256" key="2">
    <source>
        <dbReference type="ARBA" id="ARBA00022737"/>
    </source>
</evidence>
<evidence type="ECO:0000313" key="4">
    <source>
        <dbReference type="EMBL" id="KAK1402346.1"/>
    </source>
</evidence>
<dbReference type="InterPro" id="IPR011990">
    <property type="entry name" value="TPR-like_helical_dom_sf"/>
</dbReference>
<evidence type="ECO:0000313" key="5">
    <source>
        <dbReference type="Proteomes" id="UP001237642"/>
    </source>
</evidence>
<keyword evidence="2" id="KW-0677">Repeat</keyword>
<dbReference type="Pfam" id="PF01535">
    <property type="entry name" value="PPR"/>
    <property type="match status" value="1"/>
</dbReference>
<accession>A0AAD8NBB2</accession>
<sequence>MAWSITGSISRDVTYKKQCQVSLEKDSEFSQRLKWLQAAVLGPNDCYGCRSSTAKIEIHCKRQKVDKAIDLLRQMPAEGLKPGVETYNTIIHGLFQMGRHGEARNLFNELLSNGDKPDIITCRILLDGFCKNQQIDEAISFFGLMECNGIIHDIQIYNILITTTT</sequence>
<evidence type="ECO:0000256" key="1">
    <source>
        <dbReference type="ARBA" id="ARBA00007626"/>
    </source>
</evidence>
<gene>
    <name evidence="4" type="ORF">POM88_001951</name>
</gene>
<dbReference type="AlphaFoldDB" id="A0AAD8NBB2"/>
<feature type="repeat" description="PPR" evidence="3">
    <location>
        <begin position="118"/>
        <end position="152"/>
    </location>
</feature>
<evidence type="ECO:0008006" key="6">
    <source>
        <dbReference type="Google" id="ProtNLM"/>
    </source>
</evidence>
<dbReference type="Proteomes" id="UP001237642">
    <property type="component" value="Unassembled WGS sequence"/>
</dbReference>
<dbReference type="NCBIfam" id="TIGR00756">
    <property type="entry name" value="PPR"/>
    <property type="match status" value="3"/>
</dbReference>
<reference evidence="4" key="2">
    <citation type="submission" date="2023-05" db="EMBL/GenBank/DDBJ databases">
        <authorList>
            <person name="Schelkunov M.I."/>
        </authorList>
    </citation>
    <scope>NUCLEOTIDE SEQUENCE</scope>
    <source>
        <strain evidence="4">Hsosn_3</strain>
        <tissue evidence="4">Leaf</tissue>
    </source>
</reference>
<dbReference type="PROSITE" id="PS51375">
    <property type="entry name" value="PPR"/>
    <property type="match status" value="3"/>
</dbReference>
<dbReference type="InterPro" id="IPR050667">
    <property type="entry name" value="PPR-containing_protein"/>
</dbReference>
<name>A0AAD8NBB2_9APIA</name>
<reference evidence="4" key="1">
    <citation type="submission" date="2023-02" db="EMBL/GenBank/DDBJ databases">
        <title>Genome of toxic invasive species Heracleum sosnowskyi carries increased number of genes despite the absence of recent whole-genome duplications.</title>
        <authorList>
            <person name="Schelkunov M."/>
            <person name="Shtratnikova V."/>
            <person name="Makarenko M."/>
            <person name="Klepikova A."/>
            <person name="Omelchenko D."/>
            <person name="Novikova G."/>
            <person name="Obukhova E."/>
            <person name="Bogdanov V."/>
            <person name="Penin A."/>
            <person name="Logacheva M."/>
        </authorList>
    </citation>
    <scope>NUCLEOTIDE SEQUENCE</scope>
    <source>
        <strain evidence="4">Hsosn_3</strain>
        <tissue evidence="4">Leaf</tissue>
    </source>
</reference>
<feature type="repeat" description="PPR" evidence="3">
    <location>
        <begin position="83"/>
        <end position="117"/>
    </location>
</feature>
<dbReference type="PANTHER" id="PTHR47939:SF13">
    <property type="entry name" value="OS03G0201400 PROTEIN"/>
    <property type="match status" value="1"/>
</dbReference>
<keyword evidence="5" id="KW-1185">Reference proteome</keyword>
<protein>
    <recommendedName>
        <fullName evidence="6">Pentatricopeptide repeat-containing protein</fullName>
    </recommendedName>
</protein>
<dbReference type="InterPro" id="IPR002885">
    <property type="entry name" value="PPR_rpt"/>
</dbReference>
<dbReference type="PANTHER" id="PTHR47939">
    <property type="entry name" value="MEMBRANE-ASSOCIATED SALT-INDUCIBLE PROTEIN-LIKE"/>
    <property type="match status" value="1"/>
</dbReference>
<comment type="similarity">
    <text evidence="1">Belongs to the PPR family. P subfamily.</text>
</comment>
<organism evidence="4 5">
    <name type="scientific">Heracleum sosnowskyi</name>
    <dbReference type="NCBI Taxonomy" id="360622"/>
    <lineage>
        <taxon>Eukaryota</taxon>
        <taxon>Viridiplantae</taxon>
        <taxon>Streptophyta</taxon>
        <taxon>Embryophyta</taxon>
        <taxon>Tracheophyta</taxon>
        <taxon>Spermatophyta</taxon>
        <taxon>Magnoliopsida</taxon>
        <taxon>eudicotyledons</taxon>
        <taxon>Gunneridae</taxon>
        <taxon>Pentapetalae</taxon>
        <taxon>asterids</taxon>
        <taxon>campanulids</taxon>
        <taxon>Apiales</taxon>
        <taxon>Apiaceae</taxon>
        <taxon>Apioideae</taxon>
        <taxon>apioid superclade</taxon>
        <taxon>Tordylieae</taxon>
        <taxon>Tordyliinae</taxon>
        <taxon>Heracleum</taxon>
    </lineage>
</organism>
<proteinExistence type="inferred from homology"/>
<comment type="caution">
    <text evidence="4">The sequence shown here is derived from an EMBL/GenBank/DDBJ whole genome shotgun (WGS) entry which is preliminary data.</text>
</comment>
<evidence type="ECO:0000256" key="3">
    <source>
        <dbReference type="PROSITE-ProRule" id="PRU00708"/>
    </source>
</evidence>
<dbReference type="Gene3D" id="1.25.40.10">
    <property type="entry name" value="Tetratricopeptide repeat domain"/>
    <property type="match status" value="1"/>
</dbReference>